<dbReference type="InterPro" id="IPR028978">
    <property type="entry name" value="Chorismate_lyase_/UTRA_dom_sf"/>
</dbReference>
<evidence type="ECO:0000256" key="3">
    <source>
        <dbReference type="ARBA" id="ARBA00023163"/>
    </source>
</evidence>
<dbReference type="CDD" id="cd07377">
    <property type="entry name" value="WHTH_GntR"/>
    <property type="match status" value="1"/>
</dbReference>
<organism evidence="6 7">
    <name type="scientific">Ancylobacter novellus</name>
    <name type="common">Thiobacillus novellus</name>
    <dbReference type="NCBI Taxonomy" id="921"/>
    <lineage>
        <taxon>Bacteria</taxon>
        <taxon>Pseudomonadati</taxon>
        <taxon>Pseudomonadota</taxon>
        <taxon>Alphaproteobacteria</taxon>
        <taxon>Hyphomicrobiales</taxon>
        <taxon>Xanthobacteraceae</taxon>
        <taxon>Ancylobacter</taxon>
    </lineage>
</organism>
<dbReference type="Proteomes" id="UP000249577">
    <property type="component" value="Unassembled WGS sequence"/>
</dbReference>
<keyword evidence="3" id="KW-0804">Transcription</keyword>
<evidence type="ECO:0000256" key="1">
    <source>
        <dbReference type="ARBA" id="ARBA00023015"/>
    </source>
</evidence>
<reference evidence="6 7" key="1">
    <citation type="submission" date="2017-08" db="EMBL/GenBank/DDBJ databases">
        <title>Infants hospitalized years apart are colonized by the same room-sourced microbial strains.</title>
        <authorList>
            <person name="Brooks B."/>
            <person name="Olm M.R."/>
            <person name="Firek B.A."/>
            <person name="Baker R."/>
            <person name="Thomas B.C."/>
            <person name="Morowitz M.J."/>
            <person name="Banfield J.F."/>
        </authorList>
    </citation>
    <scope>NUCLEOTIDE SEQUENCE [LARGE SCALE GENOMIC DNA]</scope>
    <source>
        <strain evidence="6">S2_005_003_R2_43</strain>
    </source>
</reference>
<proteinExistence type="predicted"/>
<dbReference type="InterPro" id="IPR000524">
    <property type="entry name" value="Tscrpt_reg_HTH_GntR"/>
</dbReference>
<dbReference type="PRINTS" id="PR00035">
    <property type="entry name" value="HTHGNTR"/>
</dbReference>
<keyword evidence="2" id="KW-0238">DNA-binding</keyword>
<feature type="region of interest" description="Disordered" evidence="4">
    <location>
        <begin position="1"/>
        <end position="20"/>
    </location>
</feature>
<evidence type="ECO:0000256" key="4">
    <source>
        <dbReference type="SAM" id="MobiDB-lite"/>
    </source>
</evidence>
<dbReference type="Gene3D" id="3.40.1410.10">
    <property type="entry name" value="Chorismate lyase-like"/>
    <property type="match status" value="1"/>
</dbReference>
<dbReference type="EMBL" id="QFPN01000001">
    <property type="protein sequence ID" value="PZQ18971.1"/>
    <property type="molecule type" value="Genomic_DNA"/>
</dbReference>
<name>A0A2W5KPL7_ANCNO</name>
<dbReference type="InterPro" id="IPR036388">
    <property type="entry name" value="WH-like_DNA-bd_sf"/>
</dbReference>
<protein>
    <submittedName>
        <fullName evidence="6">GntR family transcriptional regulator</fullName>
    </submittedName>
</protein>
<dbReference type="SMART" id="SM00345">
    <property type="entry name" value="HTH_GNTR"/>
    <property type="match status" value="1"/>
</dbReference>
<comment type="caution">
    <text evidence="6">The sequence shown here is derived from an EMBL/GenBank/DDBJ whole genome shotgun (WGS) entry which is preliminary data.</text>
</comment>
<dbReference type="GO" id="GO:0003700">
    <property type="term" value="F:DNA-binding transcription factor activity"/>
    <property type="evidence" value="ECO:0007669"/>
    <property type="project" value="InterPro"/>
</dbReference>
<sequence>MTDAATTKRSAEADGPPGEAEALGFRPLYAQVRDRLIRRLVDGVWAPGEPLPSEMQLAAELKVSQGTVRKALDAMAAENLVVRRQGRGTFVARHDEERIMFQFFKLVGDDGSRTFPQSRVTSVQAAKANATERETLKLEKDARVVRIRRLRSIDGTPVIVETIVLPEALFPGIATMELPNNLYGLYAMHFGRTVASTTERLKAVAAGPADAEALGVAAGAPTLKIDRLALSLERQPVEWRVSVCLTERIHYLSELR</sequence>
<keyword evidence="1" id="KW-0805">Transcription regulation</keyword>
<dbReference type="Gene3D" id="1.10.10.10">
    <property type="entry name" value="Winged helix-like DNA-binding domain superfamily/Winged helix DNA-binding domain"/>
    <property type="match status" value="1"/>
</dbReference>
<dbReference type="GO" id="GO:0003677">
    <property type="term" value="F:DNA binding"/>
    <property type="evidence" value="ECO:0007669"/>
    <property type="project" value="UniProtKB-KW"/>
</dbReference>
<evidence type="ECO:0000256" key="2">
    <source>
        <dbReference type="ARBA" id="ARBA00023125"/>
    </source>
</evidence>
<dbReference type="SUPFAM" id="SSF46785">
    <property type="entry name" value="Winged helix' DNA-binding domain"/>
    <property type="match status" value="1"/>
</dbReference>
<dbReference type="GO" id="GO:0045892">
    <property type="term" value="P:negative regulation of DNA-templated transcription"/>
    <property type="evidence" value="ECO:0007669"/>
    <property type="project" value="TreeGrafter"/>
</dbReference>
<dbReference type="SUPFAM" id="SSF64288">
    <property type="entry name" value="Chorismate lyase-like"/>
    <property type="match status" value="1"/>
</dbReference>
<gene>
    <name evidence="6" type="ORF">DI565_00785</name>
</gene>
<dbReference type="Pfam" id="PF07702">
    <property type="entry name" value="UTRA"/>
    <property type="match status" value="1"/>
</dbReference>
<dbReference type="PANTHER" id="PTHR44846:SF1">
    <property type="entry name" value="MANNOSYL-D-GLYCERATE TRANSPORT_METABOLISM SYSTEM REPRESSOR MNGR-RELATED"/>
    <property type="match status" value="1"/>
</dbReference>
<dbReference type="SMART" id="SM00866">
    <property type="entry name" value="UTRA"/>
    <property type="match status" value="1"/>
</dbReference>
<dbReference type="InterPro" id="IPR036390">
    <property type="entry name" value="WH_DNA-bd_sf"/>
</dbReference>
<accession>A0A2W5KPL7</accession>
<evidence type="ECO:0000313" key="6">
    <source>
        <dbReference type="EMBL" id="PZQ18971.1"/>
    </source>
</evidence>
<dbReference type="PANTHER" id="PTHR44846">
    <property type="entry name" value="MANNOSYL-D-GLYCERATE TRANSPORT/METABOLISM SYSTEM REPRESSOR MNGR-RELATED"/>
    <property type="match status" value="1"/>
</dbReference>
<dbReference type="InterPro" id="IPR011663">
    <property type="entry name" value="UTRA"/>
</dbReference>
<dbReference type="PROSITE" id="PS50949">
    <property type="entry name" value="HTH_GNTR"/>
    <property type="match status" value="1"/>
</dbReference>
<feature type="domain" description="HTH gntR-type" evidence="5">
    <location>
        <begin position="26"/>
        <end position="94"/>
    </location>
</feature>
<evidence type="ECO:0000313" key="7">
    <source>
        <dbReference type="Proteomes" id="UP000249577"/>
    </source>
</evidence>
<dbReference type="Pfam" id="PF00392">
    <property type="entry name" value="GntR"/>
    <property type="match status" value="1"/>
</dbReference>
<evidence type="ECO:0000259" key="5">
    <source>
        <dbReference type="PROSITE" id="PS50949"/>
    </source>
</evidence>
<dbReference type="InterPro" id="IPR050679">
    <property type="entry name" value="Bact_HTH_transcr_reg"/>
</dbReference>
<dbReference type="AlphaFoldDB" id="A0A2W5KPL7"/>